<dbReference type="GO" id="GO:0003677">
    <property type="term" value="F:DNA binding"/>
    <property type="evidence" value="ECO:0007669"/>
    <property type="project" value="UniProtKB-KW"/>
</dbReference>
<proteinExistence type="predicted"/>
<dbReference type="PANTHER" id="PTHR31190">
    <property type="entry name" value="DNA-BINDING DOMAIN"/>
    <property type="match status" value="1"/>
</dbReference>
<reference evidence="8 9" key="1">
    <citation type="submission" date="2024-01" db="EMBL/GenBank/DDBJ databases">
        <title>Genome assemblies of Stephania.</title>
        <authorList>
            <person name="Yang L."/>
        </authorList>
    </citation>
    <scope>NUCLEOTIDE SEQUENCE [LARGE SCALE GENOMIC DNA]</scope>
    <source>
        <strain evidence="8">JXDWG</strain>
        <tissue evidence="8">Leaf</tissue>
    </source>
</reference>
<dbReference type="InterPro" id="IPR001471">
    <property type="entry name" value="AP2/ERF_dom"/>
</dbReference>
<gene>
    <name evidence="8" type="ORF">Scep_001574</name>
</gene>
<dbReference type="GO" id="GO:0003700">
    <property type="term" value="F:DNA-binding transcription factor activity"/>
    <property type="evidence" value="ECO:0007669"/>
    <property type="project" value="InterPro"/>
</dbReference>
<keyword evidence="5" id="KW-0539">Nucleus</keyword>
<dbReference type="InterPro" id="IPR044808">
    <property type="entry name" value="ERF_plant"/>
</dbReference>
<protein>
    <recommendedName>
        <fullName evidence="7">AP2/ERF domain-containing protein</fullName>
    </recommendedName>
</protein>
<keyword evidence="3" id="KW-0238">DNA-binding</keyword>
<evidence type="ECO:0000259" key="7">
    <source>
        <dbReference type="PROSITE" id="PS51032"/>
    </source>
</evidence>
<dbReference type="GO" id="GO:0005634">
    <property type="term" value="C:nucleus"/>
    <property type="evidence" value="ECO:0007669"/>
    <property type="project" value="UniProtKB-SubCell"/>
</dbReference>
<dbReference type="FunFam" id="3.30.730.10:FF:000001">
    <property type="entry name" value="Ethylene-responsive transcription factor 2"/>
    <property type="match status" value="1"/>
</dbReference>
<sequence>MQTPLNKRIKRDDKVAHNDHHQITSTSRPTITPEQEMSVMVDALKHVLSGDTDTSCDYFASSSSSNFGLAAILSSPPVQSASASLLSLPDAIICRQCGFEECLGCDNFGPEQGDQNNNVNNKKVARKKKKNNYRGVRQRPWGKWAAEIRDPRRAARVWLGTFDTAEDAARAYDEAAIRFRGARAKLNFSFPESSTSQEMINQDSQSDWQNDATELPSSSTAGEAQQNWFAMENLSQIDMPIVSSAESSDNHEHYFGHPSR</sequence>
<dbReference type="Pfam" id="PF00847">
    <property type="entry name" value="AP2"/>
    <property type="match status" value="1"/>
</dbReference>
<keyword evidence="4" id="KW-0804">Transcription</keyword>
<evidence type="ECO:0000313" key="8">
    <source>
        <dbReference type="EMBL" id="KAK9166383.1"/>
    </source>
</evidence>
<evidence type="ECO:0000256" key="4">
    <source>
        <dbReference type="ARBA" id="ARBA00023163"/>
    </source>
</evidence>
<dbReference type="PRINTS" id="PR00367">
    <property type="entry name" value="ETHRSPELEMNT"/>
</dbReference>
<evidence type="ECO:0000256" key="2">
    <source>
        <dbReference type="ARBA" id="ARBA00023015"/>
    </source>
</evidence>
<dbReference type="Proteomes" id="UP001419268">
    <property type="component" value="Unassembled WGS sequence"/>
</dbReference>
<evidence type="ECO:0000256" key="1">
    <source>
        <dbReference type="ARBA" id="ARBA00004123"/>
    </source>
</evidence>
<evidence type="ECO:0000256" key="3">
    <source>
        <dbReference type="ARBA" id="ARBA00023125"/>
    </source>
</evidence>
<dbReference type="SUPFAM" id="SSF54171">
    <property type="entry name" value="DNA-binding domain"/>
    <property type="match status" value="1"/>
</dbReference>
<dbReference type="GO" id="GO:0009873">
    <property type="term" value="P:ethylene-activated signaling pathway"/>
    <property type="evidence" value="ECO:0007669"/>
    <property type="project" value="InterPro"/>
</dbReference>
<dbReference type="AlphaFoldDB" id="A0AAP0L9L4"/>
<dbReference type="CDD" id="cd00018">
    <property type="entry name" value="AP2"/>
    <property type="match status" value="1"/>
</dbReference>
<dbReference type="PROSITE" id="PS51032">
    <property type="entry name" value="AP2_ERF"/>
    <property type="match status" value="1"/>
</dbReference>
<evidence type="ECO:0000256" key="5">
    <source>
        <dbReference type="ARBA" id="ARBA00023242"/>
    </source>
</evidence>
<evidence type="ECO:0000256" key="6">
    <source>
        <dbReference type="SAM" id="MobiDB-lite"/>
    </source>
</evidence>
<dbReference type="SMART" id="SM00380">
    <property type="entry name" value="AP2"/>
    <property type="match status" value="1"/>
</dbReference>
<comment type="subcellular location">
    <subcellularLocation>
        <location evidence="1">Nucleus</location>
    </subcellularLocation>
</comment>
<dbReference type="InterPro" id="IPR016177">
    <property type="entry name" value="DNA-bd_dom_sf"/>
</dbReference>
<dbReference type="EMBL" id="JBBNAG010000001">
    <property type="protein sequence ID" value="KAK9166383.1"/>
    <property type="molecule type" value="Genomic_DNA"/>
</dbReference>
<feature type="region of interest" description="Disordered" evidence="6">
    <location>
        <begin position="1"/>
        <end position="30"/>
    </location>
</feature>
<organism evidence="8 9">
    <name type="scientific">Stephania cephalantha</name>
    <dbReference type="NCBI Taxonomy" id="152367"/>
    <lineage>
        <taxon>Eukaryota</taxon>
        <taxon>Viridiplantae</taxon>
        <taxon>Streptophyta</taxon>
        <taxon>Embryophyta</taxon>
        <taxon>Tracheophyta</taxon>
        <taxon>Spermatophyta</taxon>
        <taxon>Magnoliopsida</taxon>
        <taxon>Ranunculales</taxon>
        <taxon>Menispermaceae</taxon>
        <taxon>Menispermoideae</taxon>
        <taxon>Cissampelideae</taxon>
        <taxon>Stephania</taxon>
    </lineage>
</organism>
<feature type="compositionally biased region" description="Basic and acidic residues" evidence="6">
    <location>
        <begin position="10"/>
        <end position="22"/>
    </location>
</feature>
<keyword evidence="2" id="KW-0805">Transcription regulation</keyword>
<evidence type="ECO:0000313" key="9">
    <source>
        <dbReference type="Proteomes" id="UP001419268"/>
    </source>
</evidence>
<keyword evidence="9" id="KW-1185">Reference proteome</keyword>
<feature type="domain" description="AP2/ERF" evidence="7">
    <location>
        <begin position="132"/>
        <end position="189"/>
    </location>
</feature>
<name>A0AAP0L9L4_9MAGN</name>
<dbReference type="Gene3D" id="3.30.730.10">
    <property type="entry name" value="AP2/ERF domain"/>
    <property type="match status" value="1"/>
</dbReference>
<dbReference type="InterPro" id="IPR036955">
    <property type="entry name" value="AP2/ERF_dom_sf"/>
</dbReference>
<feature type="region of interest" description="Disordered" evidence="6">
    <location>
        <begin position="191"/>
        <end position="225"/>
    </location>
</feature>
<accession>A0AAP0L9L4</accession>
<comment type="caution">
    <text evidence="8">The sequence shown here is derived from an EMBL/GenBank/DDBJ whole genome shotgun (WGS) entry which is preliminary data.</text>
</comment>